<keyword evidence="5" id="KW-1185">Reference proteome</keyword>
<reference evidence="4 5" key="1">
    <citation type="journal article" date="2009" name="PLoS ONE">
        <title>The complete genome of Teredinibacter turnerae T7901: an intracellular endosymbiont of marine wood-boring bivalves (shipworms).</title>
        <authorList>
            <person name="Yang J.C."/>
            <person name="Madupu R."/>
            <person name="Durkin A.S."/>
            <person name="Ekborg N.A."/>
            <person name="Pedamallu C.S."/>
            <person name="Hostetler J.B."/>
            <person name="Radune D."/>
            <person name="Toms B.S."/>
            <person name="Henrissat B."/>
            <person name="Coutinho P.M."/>
            <person name="Schwarz S."/>
            <person name="Field L."/>
            <person name="Trindade-Silva A.E."/>
            <person name="Soares C.A.G."/>
            <person name="Elshahawi S."/>
            <person name="Hanora A."/>
            <person name="Schmidt E.W."/>
            <person name="Haygood M.G."/>
            <person name="Posfai J."/>
            <person name="Benner J."/>
            <person name="Madinger C."/>
            <person name="Nove J."/>
            <person name="Anton B."/>
            <person name="Chaudhary K."/>
            <person name="Foster J."/>
            <person name="Holman A."/>
            <person name="Kumar S."/>
            <person name="Lessard P.A."/>
            <person name="Luyten Y.A."/>
            <person name="Slatko B."/>
            <person name="Wood N."/>
            <person name="Wu B."/>
            <person name="Teplitski M."/>
            <person name="Mougous J.D."/>
            <person name="Ward N."/>
            <person name="Eisen J.A."/>
            <person name="Badger J.H."/>
            <person name="Distel D.L."/>
        </authorList>
    </citation>
    <scope>NUCLEOTIDE SEQUENCE [LARGE SCALE GENOMIC DNA]</scope>
    <source>
        <strain evidence="5">ATCC 39867 / T7901</strain>
    </source>
</reference>
<dbReference type="PANTHER" id="PTHR30420:SF1">
    <property type="entry name" value="ARGININE N-SUCCINYLTRANSFERASE"/>
    <property type="match status" value="1"/>
</dbReference>
<organism evidence="4 5">
    <name type="scientific">Teredinibacter turnerae (strain ATCC 39867 / T7901)</name>
    <dbReference type="NCBI Taxonomy" id="377629"/>
    <lineage>
        <taxon>Bacteria</taxon>
        <taxon>Pseudomonadati</taxon>
        <taxon>Pseudomonadota</taxon>
        <taxon>Gammaproteobacteria</taxon>
        <taxon>Cellvibrionales</taxon>
        <taxon>Cellvibrionaceae</taxon>
        <taxon>Teredinibacter</taxon>
    </lineage>
</organism>
<dbReference type="Gene3D" id="2.40.40.20">
    <property type="match status" value="1"/>
</dbReference>
<dbReference type="OrthoDB" id="21121at2"/>
<keyword evidence="3 4" id="KW-0012">Acyltransferase</keyword>
<dbReference type="InterPro" id="IPR016181">
    <property type="entry name" value="Acyl_CoA_acyltransferase"/>
</dbReference>
<evidence type="ECO:0000256" key="1">
    <source>
        <dbReference type="ARBA" id="ARBA00022503"/>
    </source>
</evidence>
<evidence type="ECO:0000256" key="3">
    <source>
        <dbReference type="ARBA" id="ARBA00023315"/>
    </source>
</evidence>
<dbReference type="GO" id="GO:0008791">
    <property type="term" value="F:arginine N-succinyltransferase activity"/>
    <property type="evidence" value="ECO:0007669"/>
    <property type="project" value="InterPro"/>
</dbReference>
<dbReference type="HOGENOM" id="CLU_057655_0_0_6"/>
<dbReference type="RefSeq" id="WP_015819887.1">
    <property type="nucleotide sequence ID" value="NC_012997.1"/>
</dbReference>
<protein>
    <submittedName>
        <fullName evidence="4">Arginine and ornithine succinyltransferase family, subunit</fullName>
        <ecNumber evidence="4">2.3.1.-</ecNumber>
    </submittedName>
</protein>
<evidence type="ECO:0000256" key="2">
    <source>
        <dbReference type="ARBA" id="ARBA00022679"/>
    </source>
</evidence>
<evidence type="ECO:0000313" key="4">
    <source>
        <dbReference type="EMBL" id="ACR13772.1"/>
    </source>
</evidence>
<dbReference type="eggNOG" id="COG3138">
    <property type="taxonomic scope" value="Bacteria"/>
</dbReference>
<proteinExistence type="predicted"/>
<keyword evidence="2 4" id="KW-0808">Transferase</keyword>
<dbReference type="AlphaFoldDB" id="C5BKA0"/>
<gene>
    <name evidence="4" type="ordered locus">TERTU_2359</name>
</gene>
<dbReference type="EMBL" id="CP001614">
    <property type="protein sequence ID" value="ACR13772.1"/>
    <property type="molecule type" value="Genomic_DNA"/>
</dbReference>
<keyword evidence="1" id="KW-0056">Arginine metabolism</keyword>
<dbReference type="Pfam" id="PF04958">
    <property type="entry name" value="AstA"/>
    <property type="match status" value="1"/>
</dbReference>
<dbReference type="Gene3D" id="3.40.630.30">
    <property type="match status" value="1"/>
</dbReference>
<dbReference type="Proteomes" id="UP000009080">
    <property type="component" value="Chromosome"/>
</dbReference>
<dbReference type="EC" id="2.3.1.-" evidence="4"/>
<sequence>MLLVRPARIADIDDLLELSHIAGSGMTSLPPEREILLKKIQRSLASFTHNAFQREDYFLLVLEDTQNKKVIGTAGIYACTGSDQAFYAYRVTPANHYSHSLKRDVRAELLHLTNDYTDCSEIGTLFINGDYKGNGSWLARSRYLLMAQFRDRFCENVIAQIRGWLDADNRSPFWDAIGQHFFEMDYNEADRLCGTGSNQFITELMPRHPIYTHLLPETAREAIGTAHPAAARARALLEQEGFQYENLIDIFDGGPMLRAPIEAIASIQRAHISEVSEATNLIHTENLLITNTQLGGYRAVKAMGQISEHGAVLLEPETISALNVTPGDAVQYMRLEEK</sequence>
<dbReference type="KEGG" id="ttu:TERTU_2359"/>
<dbReference type="GO" id="GO:0006527">
    <property type="term" value="P:L-arginine catabolic process"/>
    <property type="evidence" value="ECO:0007669"/>
    <property type="project" value="InterPro"/>
</dbReference>
<dbReference type="InterPro" id="IPR007041">
    <property type="entry name" value="Arg_succinylTrfase_AstA/AruG"/>
</dbReference>
<evidence type="ECO:0000313" key="5">
    <source>
        <dbReference type="Proteomes" id="UP000009080"/>
    </source>
</evidence>
<dbReference type="NCBIfam" id="TIGR03243">
    <property type="entry name" value="arg_catab_AOST"/>
    <property type="match status" value="1"/>
</dbReference>
<accession>C5BKA0</accession>
<dbReference type="STRING" id="377629.TERTU_2359"/>
<dbReference type="PANTHER" id="PTHR30420">
    <property type="entry name" value="N-SUCCINYLARGININE DIHYDROLASE"/>
    <property type="match status" value="1"/>
</dbReference>
<dbReference type="SUPFAM" id="SSF55729">
    <property type="entry name" value="Acyl-CoA N-acyltransferases (Nat)"/>
    <property type="match status" value="1"/>
</dbReference>
<name>C5BKA0_TERTT</name>